<protein>
    <submittedName>
        <fullName evidence="2">Uncharacterized protein</fullName>
    </submittedName>
</protein>
<feature type="chain" id="PRO_5003823232" evidence="1">
    <location>
        <begin position="17"/>
        <end position="113"/>
    </location>
</feature>
<dbReference type="Proteomes" id="UP000003163">
    <property type="component" value="Unassembled WGS sequence"/>
</dbReference>
<dbReference type="HOGENOM" id="CLU_2133473_0_0_1"/>
<proteinExistence type="predicted"/>
<keyword evidence="3" id="KW-1185">Reference proteome</keyword>
<keyword evidence="1" id="KW-0732">Signal</keyword>
<evidence type="ECO:0000313" key="2">
    <source>
        <dbReference type="EMBL" id="EJW03742.1"/>
    </source>
</evidence>
<dbReference type="InParanoid" id="J9DQY5"/>
<sequence>MKFLFLFYILLKYIFATDEVDQNAEQVDYRNSDTISINREDYQAIVELLRLLKQENTEQIKKNESERWQLFAQSRTIDDLCEKITKISSTHLEEFFPTISNDSNESEGYDTVD</sequence>
<dbReference type="EMBL" id="AFBI03000031">
    <property type="protein sequence ID" value="EJW03742.1"/>
    <property type="molecule type" value="Genomic_DNA"/>
</dbReference>
<name>J9DQY5_EDHAE</name>
<evidence type="ECO:0000256" key="1">
    <source>
        <dbReference type="SAM" id="SignalP"/>
    </source>
</evidence>
<evidence type="ECO:0000313" key="3">
    <source>
        <dbReference type="Proteomes" id="UP000003163"/>
    </source>
</evidence>
<feature type="signal peptide" evidence="1">
    <location>
        <begin position="1"/>
        <end position="16"/>
    </location>
</feature>
<comment type="caution">
    <text evidence="2">The sequence shown here is derived from an EMBL/GenBank/DDBJ whole genome shotgun (WGS) entry which is preliminary data.</text>
</comment>
<dbReference type="AlphaFoldDB" id="J9DQY5"/>
<accession>J9DQY5</accession>
<dbReference type="VEuPathDB" id="MicrosporidiaDB:EDEG_01980"/>
<reference evidence="2 3" key="1">
    <citation type="submission" date="2011-08" db="EMBL/GenBank/DDBJ databases">
        <authorList>
            <person name="Liu Z.J."/>
            <person name="Shi F.L."/>
            <person name="Lu J.Q."/>
            <person name="Li M."/>
            <person name="Wang Z.L."/>
        </authorList>
    </citation>
    <scope>NUCLEOTIDE SEQUENCE [LARGE SCALE GENOMIC DNA]</scope>
    <source>
        <strain evidence="2 3">USNM 41457</strain>
    </source>
</reference>
<gene>
    <name evidence="2" type="ORF">EDEG_01980</name>
</gene>
<reference evidence="3" key="2">
    <citation type="submission" date="2015-07" db="EMBL/GenBank/DDBJ databases">
        <title>Contrasting host-pathogen interactions and genome evolution in two generalist and specialist microsporidian pathogens of mosquitoes.</title>
        <authorList>
            <consortium name="The Broad Institute Genomics Platform"/>
            <consortium name="The Broad Institute Genome Sequencing Center for Infectious Disease"/>
            <person name="Cuomo C.A."/>
            <person name="Sanscrainte N.D."/>
            <person name="Goldberg J.M."/>
            <person name="Heiman D."/>
            <person name="Young S."/>
            <person name="Zeng Q."/>
            <person name="Becnel J.J."/>
            <person name="Birren B.W."/>
        </authorList>
    </citation>
    <scope>NUCLEOTIDE SEQUENCE [LARGE SCALE GENOMIC DNA]</scope>
    <source>
        <strain evidence="3">USNM 41457</strain>
    </source>
</reference>
<organism evidence="2 3">
    <name type="scientific">Edhazardia aedis (strain USNM 41457)</name>
    <name type="common">Microsporidian parasite</name>
    <dbReference type="NCBI Taxonomy" id="1003232"/>
    <lineage>
        <taxon>Eukaryota</taxon>
        <taxon>Fungi</taxon>
        <taxon>Fungi incertae sedis</taxon>
        <taxon>Microsporidia</taxon>
        <taxon>Edhazardia</taxon>
    </lineage>
</organism>